<proteinExistence type="predicted"/>
<dbReference type="Proteomes" id="UP000188354">
    <property type="component" value="Chromosome LG03"/>
</dbReference>
<keyword evidence="2" id="KW-1185">Reference proteome</keyword>
<sequence>MEAQNSVQTSPLAYCLLYRNQQALQQFQHTPVHTLDHENLFKACSQIASSCIPLIWRQMRCQSLSKEFSFSFRRSHTAH</sequence>
<dbReference type="AlphaFoldDB" id="A0A4P1RQW7"/>
<dbReference type="EMBL" id="CM007363">
    <property type="protein sequence ID" value="OIW16023.1"/>
    <property type="molecule type" value="Genomic_DNA"/>
</dbReference>
<name>A0A4P1RQW7_LUPAN</name>
<evidence type="ECO:0000313" key="1">
    <source>
        <dbReference type="EMBL" id="OIW16023.1"/>
    </source>
</evidence>
<organism evidence="1 2">
    <name type="scientific">Lupinus angustifolius</name>
    <name type="common">Narrow-leaved blue lupine</name>
    <dbReference type="NCBI Taxonomy" id="3871"/>
    <lineage>
        <taxon>Eukaryota</taxon>
        <taxon>Viridiplantae</taxon>
        <taxon>Streptophyta</taxon>
        <taxon>Embryophyta</taxon>
        <taxon>Tracheophyta</taxon>
        <taxon>Spermatophyta</taxon>
        <taxon>Magnoliopsida</taxon>
        <taxon>eudicotyledons</taxon>
        <taxon>Gunneridae</taxon>
        <taxon>Pentapetalae</taxon>
        <taxon>rosids</taxon>
        <taxon>fabids</taxon>
        <taxon>Fabales</taxon>
        <taxon>Fabaceae</taxon>
        <taxon>Papilionoideae</taxon>
        <taxon>50 kb inversion clade</taxon>
        <taxon>genistoids sensu lato</taxon>
        <taxon>core genistoids</taxon>
        <taxon>Genisteae</taxon>
        <taxon>Lupinus</taxon>
    </lineage>
</organism>
<evidence type="ECO:0000313" key="2">
    <source>
        <dbReference type="Proteomes" id="UP000188354"/>
    </source>
</evidence>
<reference evidence="1 2" key="1">
    <citation type="journal article" date="2017" name="Plant Biotechnol. J.">
        <title>A comprehensive draft genome sequence for lupin (Lupinus angustifolius), an emerging health food: insights into plant-microbe interactions and legume evolution.</title>
        <authorList>
            <person name="Hane J.K."/>
            <person name="Ming Y."/>
            <person name="Kamphuis L.G."/>
            <person name="Nelson M.N."/>
            <person name="Garg G."/>
            <person name="Atkins C.A."/>
            <person name="Bayer P.E."/>
            <person name="Bravo A."/>
            <person name="Bringans S."/>
            <person name="Cannon S."/>
            <person name="Edwards D."/>
            <person name="Foley R."/>
            <person name="Gao L.L."/>
            <person name="Harrison M.J."/>
            <person name="Huang W."/>
            <person name="Hurgobin B."/>
            <person name="Li S."/>
            <person name="Liu C.W."/>
            <person name="McGrath A."/>
            <person name="Morahan G."/>
            <person name="Murray J."/>
            <person name="Weller J."/>
            <person name="Jian J."/>
            <person name="Singh K.B."/>
        </authorList>
    </citation>
    <scope>NUCLEOTIDE SEQUENCE [LARGE SCALE GENOMIC DNA]</scope>
    <source>
        <strain evidence="2">cv. Tanjil</strain>
        <tissue evidence="1">Whole plant</tissue>
    </source>
</reference>
<protein>
    <submittedName>
        <fullName evidence="1">Uncharacterized protein</fullName>
    </submittedName>
</protein>
<accession>A0A4P1RQW7</accession>
<dbReference type="Gramene" id="OIW16023">
    <property type="protein sequence ID" value="OIW16023"/>
    <property type="gene ID" value="TanjilG_04558"/>
</dbReference>
<gene>
    <name evidence="1" type="ORF">TanjilG_04558</name>
</gene>